<organism evidence="6 7">
    <name type="scientific">Hibiscus trionum</name>
    <name type="common">Flower of an hour</name>
    <dbReference type="NCBI Taxonomy" id="183268"/>
    <lineage>
        <taxon>Eukaryota</taxon>
        <taxon>Viridiplantae</taxon>
        <taxon>Streptophyta</taxon>
        <taxon>Embryophyta</taxon>
        <taxon>Tracheophyta</taxon>
        <taxon>Spermatophyta</taxon>
        <taxon>Magnoliopsida</taxon>
        <taxon>eudicotyledons</taxon>
        <taxon>Gunneridae</taxon>
        <taxon>Pentapetalae</taxon>
        <taxon>rosids</taxon>
        <taxon>malvids</taxon>
        <taxon>Malvales</taxon>
        <taxon>Malvaceae</taxon>
        <taxon>Malvoideae</taxon>
        <taxon>Hibiscus</taxon>
    </lineage>
</organism>
<protein>
    <recommendedName>
        <fullName evidence="3">beta-galactosidase</fullName>
        <ecNumber evidence="3">3.2.1.23</ecNumber>
    </recommendedName>
</protein>
<dbReference type="InterPro" id="IPR001944">
    <property type="entry name" value="Glycoside_Hdrlase_35"/>
</dbReference>
<evidence type="ECO:0000256" key="2">
    <source>
        <dbReference type="ARBA" id="ARBA00009809"/>
    </source>
</evidence>
<evidence type="ECO:0000313" key="7">
    <source>
        <dbReference type="Proteomes" id="UP001165190"/>
    </source>
</evidence>
<name>A0A9W7GYZ8_HIBTR</name>
<dbReference type="InterPro" id="IPR031330">
    <property type="entry name" value="Gly_Hdrlase_35_cat"/>
</dbReference>
<dbReference type="OrthoDB" id="1657402at2759"/>
<gene>
    <name evidence="6" type="ORF">HRI_000479300</name>
</gene>
<evidence type="ECO:0000256" key="4">
    <source>
        <dbReference type="SAM" id="SignalP"/>
    </source>
</evidence>
<dbReference type="EC" id="3.2.1.23" evidence="3"/>
<dbReference type="SUPFAM" id="SSF51445">
    <property type="entry name" value="(Trans)glycosidases"/>
    <property type="match status" value="1"/>
</dbReference>
<feature type="domain" description="Glycoside hydrolase 35 catalytic" evidence="5">
    <location>
        <begin position="34"/>
        <end position="119"/>
    </location>
</feature>
<dbReference type="GO" id="GO:0005975">
    <property type="term" value="P:carbohydrate metabolic process"/>
    <property type="evidence" value="ECO:0007669"/>
    <property type="project" value="InterPro"/>
</dbReference>
<reference evidence="6" key="1">
    <citation type="submission" date="2023-05" db="EMBL/GenBank/DDBJ databases">
        <title>Genome and transcriptome analyses reveal genes involved in the formation of fine ridges on petal epidermal cells in Hibiscus trionum.</title>
        <authorList>
            <person name="Koshimizu S."/>
            <person name="Masuda S."/>
            <person name="Ishii T."/>
            <person name="Shirasu K."/>
            <person name="Hoshino A."/>
            <person name="Arita M."/>
        </authorList>
    </citation>
    <scope>NUCLEOTIDE SEQUENCE</scope>
    <source>
        <strain evidence="6">Hamamatsu line</strain>
    </source>
</reference>
<evidence type="ECO:0000256" key="1">
    <source>
        <dbReference type="ARBA" id="ARBA00001412"/>
    </source>
</evidence>
<dbReference type="PRINTS" id="PR00742">
    <property type="entry name" value="GLHYDRLASE35"/>
</dbReference>
<dbReference type="EMBL" id="BSYR01000006">
    <property type="protein sequence ID" value="GMI68100.1"/>
    <property type="molecule type" value="Genomic_DNA"/>
</dbReference>
<evidence type="ECO:0000256" key="3">
    <source>
        <dbReference type="ARBA" id="ARBA00012756"/>
    </source>
</evidence>
<comment type="catalytic activity">
    <reaction evidence="1">
        <text>Hydrolysis of terminal non-reducing beta-D-galactose residues in beta-D-galactosides.</text>
        <dbReference type="EC" id="3.2.1.23"/>
    </reaction>
</comment>
<keyword evidence="4" id="KW-0732">Signal</keyword>
<proteinExistence type="inferred from homology"/>
<dbReference type="GO" id="GO:0004565">
    <property type="term" value="F:beta-galactosidase activity"/>
    <property type="evidence" value="ECO:0007669"/>
    <property type="project" value="UniProtKB-EC"/>
</dbReference>
<sequence>MNIFSSFFPFLLLYFLTSLFSSCFAGNVTYDCRSLIIDGQRKLLISAAIYYPRSVPGMWPGLVQTAKEGGVNVIESYVFWNGHELSPGKYNFEGRYDLVKFVKIVQQAGMYMILRIGPFGLVQNENGAKL</sequence>
<dbReference type="Gene3D" id="3.20.20.80">
    <property type="entry name" value="Glycosidases"/>
    <property type="match status" value="1"/>
</dbReference>
<feature type="chain" id="PRO_5040815858" description="beta-galactosidase" evidence="4">
    <location>
        <begin position="26"/>
        <end position="130"/>
    </location>
</feature>
<keyword evidence="7" id="KW-1185">Reference proteome</keyword>
<evidence type="ECO:0000259" key="5">
    <source>
        <dbReference type="Pfam" id="PF01301"/>
    </source>
</evidence>
<comment type="caution">
    <text evidence="6">The sequence shown here is derived from an EMBL/GenBank/DDBJ whole genome shotgun (WGS) entry which is preliminary data.</text>
</comment>
<dbReference type="Proteomes" id="UP001165190">
    <property type="component" value="Unassembled WGS sequence"/>
</dbReference>
<dbReference type="InterPro" id="IPR017853">
    <property type="entry name" value="GH"/>
</dbReference>
<dbReference type="AlphaFoldDB" id="A0A9W7GYZ8"/>
<dbReference type="Pfam" id="PF01301">
    <property type="entry name" value="Glyco_hydro_35"/>
    <property type="match status" value="1"/>
</dbReference>
<evidence type="ECO:0000313" key="6">
    <source>
        <dbReference type="EMBL" id="GMI68100.1"/>
    </source>
</evidence>
<feature type="signal peptide" evidence="4">
    <location>
        <begin position="1"/>
        <end position="25"/>
    </location>
</feature>
<dbReference type="PANTHER" id="PTHR23421">
    <property type="entry name" value="BETA-GALACTOSIDASE RELATED"/>
    <property type="match status" value="1"/>
</dbReference>
<comment type="similarity">
    <text evidence="2">Belongs to the glycosyl hydrolase 35 family.</text>
</comment>
<accession>A0A9W7GYZ8</accession>